<feature type="region of interest" description="Disordered" evidence="5">
    <location>
        <begin position="126"/>
        <end position="249"/>
    </location>
</feature>
<dbReference type="PANTHER" id="PTHR16290">
    <property type="entry name" value="TRANSCRIPTION FACTOR SMIF DECAPPING ENZYME DCP1"/>
    <property type="match status" value="1"/>
</dbReference>
<comment type="similarity">
    <text evidence="2">Belongs to the DCP1 family.</text>
</comment>
<dbReference type="PANTHER" id="PTHR16290:SF0">
    <property type="entry name" value="DECAPPING PROTEIN 1, ISOFORM A"/>
    <property type="match status" value="1"/>
</dbReference>
<feature type="compositionally biased region" description="Polar residues" evidence="5">
    <location>
        <begin position="193"/>
        <end position="211"/>
    </location>
</feature>
<dbReference type="GO" id="GO:0006397">
    <property type="term" value="P:mRNA processing"/>
    <property type="evidence" value="ECO:0007669"/>
    <property type="project" value="UniProtKB-KW"/>
</dbReference>
<dbReference type="GO" id="GO:0003729">
    <property type="term" value="F:mRNA binding"/>
    <property type="evidence" value="ECO:0007669"/>
    <property type="project" value="TreeGrafter"/>
</dbReference>
<name>A0A8J4PPQ3_9MYCE</name>
<dbReference type="GO" id="GO:0000932">
    <property type="term" value="C:P-body"/>
    <property type="evidence" value="ECO:0007669"/>
    <property type="project" value="TreeGrafter"/>
</dbReference>
<dbReference type="EMBL" id="AJWJ01000399">
    <property type="protein sequence ID" value="KAF2071228.1"/>
    <property type="molecule type" value="Genomic_DNA"/>
</dbReference>
<evidence type="ECO:0000313" key="7">
    <source>
        <dbReference type="Proteomes" id="UP000695562"/>
    </source>
</evidence>
<reference evidence="6" key="1">
    <citation type="submission" date="2020-01" db="EMBL/GenBank/DDBJ databases">
        <title>Development of genomics and gene disruption for Polysphondylium violaceum indicates a role for the polyketide synthase stlB in stalk morphogenesis.</title>
        <authorList>
            <person name="Narita B."/>
            <person name="Kawabe Y."/>
            <person name="Kin K."/>
            <person name="Saito T."/>
            <person name="Gibbs R."/>
            <person name="Kuspa A."/>
            <person name="Muzny D."/>
            <person name="Queller D."/>
            <person name="Richards S."/>
            <person name="Strassman J."/>
            <person name="Sucgang R."/>
            <person name="Worley K."/>
            <person name="Schaap P."/>
        </authorList>
    </citation>
    <scope>NUCLEOTIDE SEQUENCE</scope>
    <source>
        <strain evidence="6">QSvi11</strain>
    </source>
</reference>
<accession>A0A8J4PPQ3</accession>
<dbReference type="GO" id="GO:0031087">
    <property type="term" value="P:deadenylation-independent decapping of nuclear-transcribed mRNA"/>
    <property type="evidence" value="ECO:0007669"/>
    <property type="project" value="TreeGrafter"/>
</dbReference>
<evidence type="ECO:0000256" key="5">
    <source>
        <dbReference type="SAM" id="MobiDB-lite"/>
    </source>
</evidence>
<evidence type="ECO:0000256" key="2">
    <source>
        <dbReference type="ARBA" id="ARBA00008778"/>
    </source>
</evidence>
<comment type="caution">
    <text evidence="6">The sequence shown here is derived from an EMBL/GenBank/DDBJ whole genome shotgun (WGS) entry which is preliminary data.</text>
</comment>
<evidence type="ECO:0000256" key="3">
    <source>
        <dbReference type="ARBA" id="ARBA00022490"/>
    </source>
</evidence>
<evidence type="ECO:0000256" key="4">
    <source>
        <dbReference type="ARBA" id="ARBA00022664"/>
    </source>
</evidence>
<dbReference type="Gene3D" id="2.30.29.30">
    <property type="entry name" value="Pleckstrin-homology domain (PH domain)/Phosphotyrosine-binding domain (PTB)"/>
    <property type="match status" value="1"/>
</dbReference>
<proteinExistence type="inferred from homology"/>
<keyword evidence="3" id="KW-0963">Cytoplasm</keyword>
<sequence>MNRDSTQSQSQQQKLSALQRLDNKIYSILGTSTHTTAYKFEETTKQWSRKDIEGALFVVNRTVEPYCKLIVLNRLSTKNLMEDITEKMIIKCSGPYLLYKNSEEINGIWFYENADQEKIFNLLKESQKNPPIPPPPQQQQQQQPQQQMLMPGIPPPGFMNTPNPNWPHMYMMQPQAMNQPPPHGVAGWPMPNNYMNQPQTPVSLESNHGNIPTTPLSPSSPLPVHHQSPSPSPSHHHHHHHHHQQPQQLTPNKINQEQEEHQQAITNNTVPLLSVLMNSVIPKNDDVENANGNGEILTKKQLQDSLRELVEDDKFITMVYNSYISDK</sequence>
<evidence type="ECO:0008006" key="8">
    <source>
        <dbReference type="Google" id="ProtNLM"/>
    </source>
</evidence>
<keyword evidence="4" id="KW-0507">mRNA processing</keyword>
<feature type="compositionally biased region" description="Low complexity" evidence="5">
    <location>
        <begin position="169"/>
        <end position="178"/>
    </location>
</feature>
<dbReference type="InterPro" id="IPR010334">
    <property type="entry name" value="Dcp1"/>
</dbReference>
<dbReference type="CDD" id="cd09804">
    <property type="entry name" value="Dcp1"/>
    <property type="match status" value="1"/>
</dbReference>
<gene>
    <name evidence="6" type="ORF">CYY_007462</name>
</gene>
<feature type="compositionally biased region" description="Low complexity" evidence="5">
    <location>
        <begin position="138"/>
        <end position="151"/>
    </location>
</feature>
<comment type="subcellular location">
    <subcellularLocation>
        <location evidence="1">Cytoplasm</location>
    </subcellularLocation>
</comment>
<dbReference type="Proteomes" id="UP000695562">
    <property type="component" value="Unassembled WGS sequence"/>
</dbReference>
<evidence type="ECO:0000313" key="6">
    <source>
        <dbReference type="EMBL" id="KAF2071228.1"/>
    </source>
</evidence>
<dbReference type="Pfam" id="PF06058">
    <property type="entry name" value="DCP1"/>
    <property type="match status" value="1"/>
</dbReference>
<protein>
    <recommendedName>
        <fullName evidence="8">mRNA-decapping enzyme-like protein</fullName>
    </recommendedName>
</protein>
<feature type="compositionally biased region" description="Low complexity" evidence="5">
    <location>
        <begin position="212"/>
        <end position="229"/>
    </location>
</feature>
<dbReference type="AlphaFoldDB" id="A0A8J4PPQ3"/>
<dbReference type="GO" id="GO:0008047">
    <property type="term" value="F:enzyme activator activity"/>
    <property type="evidence" value="ECO:0007669"/>
    <property type="project" value="InterPro"/>
</dbReference>
<evidence type="ECO:0000256" key="1">
    <source>
        <dbReference type="ARBA" id="ARBA00004496"/>
    </source>
</evidence>
<dbReference type="GO" id="GO:0000290">
    <property type="term" value="P:deadenylation-dependent decapping of nuclear-transcribed mRNA"/>
    <property type="evidence" value="ECO:0007669"/>
    <property type="project" value="InterPro"/>
</dbReference>
<organism evidence="6 7">
    <name type="scientific">Polysphondylium violaceum</name>
    <dbReference type="NCBI Taxonomy" id="133409"/>
    <lineage>
        <taxon>Eukaryota</taxon>
        <taxon>Amoebozoa</taxon>
        <taxon>Evosea</taxon>
        <taxon>Eumycetozoa</taxon>
        <taxon>Dictyostelia</taxon>
        <taxon>Dictyosteliales</taxon>
        <taxon>Dictyosteliaceae</taxon>
        <taxon>Polysphondylium</taxon>
    </lineage>
</organism>
<feature type="compositionally biased region" description="Basic residues" evidence="5">
    <location>
        <begin position="234"/>
        <end position="244"/>
    </location>
</feature>
<dbReference type="InterPro" id="IPR011993">
    <property type="entry name" value="PH-like_dom_sf"/>
</dbReference>
<dbReference type="OrthoDB" id="440673at2759"/>
<keyword evidence="7" id="KW-1185">Reference proteome</keyword>
<dbReference type="SUPFAM" id="SSF50729">
    <property type="entry name" value="PH domain-like"/>
    <property type="match status" value="1"/>
</dbReference>